<dbReference type="InterPro" id="IPR041966">
    <property type="entry name" value="LOTUS-like"/>
</dbReference>
<dbReference type="PROSITE" id="PS50304">
    <property type="entry name" value="TUDOR"/>
    <property type="match status" value="1"/>
</dbReference>
<keyword evidence="4" id="KW-0221">Differentiation</keyword>
<dbReference type="GO" id="GO:0030154">
    <property type="term" value="P:cell differentiation"/>
    <property type="evidence" value="ECO:0007669"/>
    <property type="project" value="UniProtKB-ARBA"/>
</dbReference>
<keyword evidence="4" id="KW-0744">Spermatogenesis</keyword>
<dbReference type="Pfam" id="PF12872">
    <property type="entry name" value="OST-HTH"/>
    <property type="match status" value="1"/>
</dbReference>
<accession>A0A8J5TMX7</accession>
<evidence type="ECO:0000256" key="2">
    <source>
        <dbReference type="ARBA" id="ARBA00022490"/>
    </source>
</evidence>
<dbReference type="Proteomes" id="UP000747542">
    <property type="component" value="Unassembled WGS sequence"/>
</dbReference>
<feature type="compositionally biased region" description="Basic residues" evidence="5">
    <location>
        <begin position="101"/>
        <end position="111"/>
    </location>
</feature>
<dbReference type="PANTHER" id="PTHR22948">
    <property type="entry name" value="TUDOR DOMAIN CONTAINING PROTEIN"/>
    <property type="match status" value="1"/>
</dbReference>
<comment type="caution">
    <text evidence="8">The sequence shown here is derived from an EMBL/GenBank/DDBJ whole genome shotgun (WGS) entry which is preliminary data.</text>
</comment>
<evidence type="ECO:0000313" key="8">
    <source>
        <dbReference type="EMBL" id="KAG7175487.1"/>
    </source>
</evidence>
<dbReference type="InterPro" id="IPR050621">
    <property type="entry name" value="Tudor_domain_containing"/>
</dbReference>
<keyword evidence="9" id="KW-1185">Reference proteome</keyword>
<evidence type="ECO:0000256" key="4">
    <source>
        <dbReference type="ARBA" id="ARBA00022871"/>
    </source>
</evidence>
<dbReference type="PROSITE" id="PS51644">
    <property type="entry name" value="HTH_OST"/>
    <property type="match status" value="1"/>
</dbReference>
<evidence type="ECO:0000313" key="9">
    <source>
        <dbReference type="Proteomes" id="UP000747542"/>
    </source>
</evidence>
<gene>
    <name evidence="8" type="primary">tdrd7b-L2</name>
    <name evidence="8" type="ORF">Hamer_G022894</name>
</gene>
<dbReference type="Gene3D" id="2.30.30.140">
    <property type="match status" value="2"/>
</dbReference>
<keyword evidence="2" id="KW-0963">Cytoplasm</keyword>
<feature type="region of interest" description="Disordered" evidence="5">
    <location>
        <begin position="96"/>
        <end position="137"/>
    </location>
</feature>
<dbReference type="GO" id="GO:0007283">
    <property type="term" value="P:spermatogenesis"/>
    <property type="evidence" value="ECO:0007669"/>
    <property type="project" value="UniProtKB-KW"/>
</dbReference>
<name>A0A8J5TMX7_HOMAM</name>
<dbReference type="SUPFAM" id="SSF63748">
    <property type="entry name" value="Tudor/PWWP/MBT"/>
    <property type="match status" value="2"/>
</dbReference>
<feature type="compositionally biased region" description="Pro residues" evidence="5">
    <location>
        <begin position="151"/>
        <end position="163"/>
    </location>
</feature>
<dbReference type="Gene3D" id="2.40.50.90">
    <property type="match status" value="1"/>
</dbReference>
<evidence type="ECO:0000256" key="3">
    <source>
        <dbReference type="ARBA" id="ARBA00022737"/>
    </source>
</evidence>
<feature type="non-terminal residue" evidence="8">
    <location>
        <position position="1"/>
    </location>
</feature>
<dbReference type="InterPro" id="IPR035437">
    <property type="entry name" value="SNase_OB-fold_sf"/>
</dbReference>
<keyword evidence="3" id="KW-0677">Repeat</keyword>
<reference evidence="8" key="1">
    <citation type="journal article" date="2021" name="Sci. Adv.">
        <title>The American lobster genome reveals insights on longevity, neural, and immune adaptations.</title>
        <authorList>
            <person name="Polinski J.M."/>
            <person name="Zimin A.V."/>
            <person name="Clark K.F."/>
            <person name="Kohn A.B."/>
            <person name="Sadowski N."/>
            <person name="Timp W."/>
            <person name="Ptitsyn A."/>
            <person name="Khanna P."/>
            <person name="Romanova D.Y."/>
            <person name="Williams P."/>
            <person name="Greenwood S.J."/>
            <person name="Moroz L.L."/>
            <person name="Walt D.R."/>
            <person name="Bodnar A.G."/>
        </authorList>
    </citation>
    <scope>NUCLEOTIDE SEQUENCE</scope>
    <source>
        <strain evidence="8">GMGI-L3</strain>
    </source>
</reference>
<dbReference type="InterPro" id="IPR002999">
    <property type="entry name" value="Tudor"/>
</dbReference>
<dbReference type="GO" id="GO:0005737">
    <property type="term" value="C:cytoplasm"/>
    <property type="evidence" value="ECO:0007669"/>
    <property type="project" value="UniProtKB-SubCell"/>
</dbReference>
<dbReference type="Gene3D" id="3.30.420.610">
    <property type="entry name" value="LOTUS domain-like"/>
    <property type="match status" value="1"/>
</dbReference>
<dbReference type="AlphaFoldDB" id="A0A8J5TMX7"/>
<evidence type="ECO:0000256" key="1">
    <source>
        <dbReference type="ARBA" id="ARBA00004496"/>
    </source>
</evidence>
<comment type="subcellular location">
    <subcellularLocation>
        <location evidence="1">Cytoplasm</location>
    </subcellularLocation>
</comment>
<dbReference type="InterPro" id="IPR025605">
    <property type="entry name" value="OST-HTH/LOTUS_dom"/>
</dbReference>
<feature type="domain" description="Tudor" evidence="6">
    <location>
        <begin position="700"/>
        <end position="760"/>
    </location>
</feature>
<dbReference type="Pfam" id="PF00567">
    <property type="entry name" value="TUDOR"/>
    <property type="match status" value="2"/>
</dbReference>
<dbReference type="EMBL" id="JAHLQT010005906">
    <property type="protein sequence ID" value="KAG7175487.1"/>
    <property type="molecule type" value="Genomic_DNA"/>
</dbReference>
<feature type="domain" description="HTH OST-type" evidence="7">
    <location>
        <begin position="11"/>
        <end position="83"/>
    </location>
</feature>
<protein>
    <submittedName>
        <fullName evidence="8">Tudor domain-containing protein 7B-like 2</fullName>
    </submittedName>
</protein>
<feature type="region of interest" description="Disordered" evidence="5">
    <location>
        <begin position="144"/>
        <end position="163"/>
    </location>
</feature>
<evidence type="ECO:0000259" key="6">
    <source>
        <dbReference type="PROSITE" id="PS50304"/>
    </source>
</evidence>
<organism evidence="8 9">
    <name type="scientific">Homarus americanus</name>
    <name type="common">American lobster</name>
    <dbReference type="NCBI Taxonomy" id="6706"/>
    <lineage>
        <taxon>Eukaryota</taxon>
        <taxon>Metazoa</taxon>
        <taxon>Ecdysozoa</taxon>
        <taxon>Arthropoda</taxon>
        <taxon>Crustacea</taxon>
        <taxon>Multicrustacea</taxon>
        <taxon>Malacostraca</taxon>
        <taxon>Eumalacostraca</taxon>
        <taxon>Eucarida</taxon>
        <taxon>Decapoda</taxon>
        <taxon>Pleocyemata</taxon>
        <taxon>Astacidea</taxon>
        <taxon>Nephropoidea</taxon>
        <taxon>Nephropidae</taxon>
        <taxon>Homarus</taxon>
    </lineage>
</organism>
<evidence type="ECO:0000259" key="7">
    <source>
        <dbReference type="PROSITE" id="PS51644"/>
    </source>
</evidence>
<dbReference type="PANTHER" id="PTHR22948:SF29">
    <property type="entry name" value="FI02030P-RELATED"/>
    <property type="match status" value="1"/>
</dbReference>
<proteinExistence type="predicted"/>
<sequence length="764" mass="87331">MADLTQKQEELLTEVTNCLKALLTAFGGEVQMDKLGSEYRKVVGTDIPYRQLNHSTIASFLQSIDKVATLKNRGGILYVQMVNDKSVDNILKMVREQKTSRGSRKHFKPARQPRGPSAWQPGAPRVGPRYGPPVDGAFRVRRGRTELAPKPNNPKPNNLPGPKHPLIPNIPYSASHIAASKQHPTFKPNLPLQSETTEAKHSNQALKPGQYYNDGNWNIPRTIRGNQEKQFAPYYVVPPRFTNNAKNTESKPIEKTNKQKLQEEVQKLNEEQKPVFRTIPWGKKKQNWLSTVSIGKIKVSSYPEEMERPEDAEELVAKNALPLIQQLIKQSLPITTNLEVSLQRVKVLLKKENMWWPRVQELYQDKYQEQLPEDYFQKIQNHDNCGIFVENLCSDRWVLRLAEEVNQVQPSSVLPESGHCNVLPQEKQQYHGQPHLHSPKMSEELCASTRKEEPQLPPIKLPCGNFWDILVIHVEDFNCVNFRLVGPEYTGAHDDLVTDMELYYMEEKNLSPVTGPSVGGIYAAGHEESWFRVKVLSISGDKVMVLFMDHGDKEEIDLTKLHHLQKRFFYLPPQHLRCSLAGLEYARRDKSSLALLQDLALGQPLVAQVINRQEHISLILFNTMTDEDININQKVSDHLQHNFVEPTLPSVGGVAEVYLMHVTPEGDVFVQIESETYEVLESLLDVARHRAKEMLGENVQIDLTRLYLARFSEDGEWYRAAPRSNIDQDGKVQMWFVDFGNSDQVDSTNIRLLESDQLKKIPHQ</sequence>
<dbReference type="SMART" id="SM00333">
    <property type="entry name" value="TUDOR"/>
    <property type="match status" value="2"/>
</dbReference>
<evidence type="ECO:0000256" key="5">
    <source>
        <dbReference type="SAM" id="MobiDB-lite"/>
    </source>
</evidence>